<dbReference type="InterPro" id="IPR009061">
    <property type="entry name" value="DNA-bd_dom_put_sf"/>
</dbReference>
<dbReference type="AlphaFoldDB" id="A0A857LUY7"/>
<dbReference type="SUPFAM" id="SSF46955">
    <property type="entry name" value="Putative DNA-binding domain"/>
    <property type="match status" value="1"/>
</dbReference>
<proteinExistence type="predicted"/>
<name>A0A857LUY7_9ACTN</name>
<protein>
    <submittedName>
        <fullName evidence="2">Helix-turn-helix domain-containing protein</fullName>
    </submittedName>
</protein>
<dbReference type="InterPro" id="IPR010093">
    <property type="entry name" value="SinI_DNA-bd"/>
</dbReference>
<reference evidence="2" key="1">
    <citation type="journal article" date="2021" name="Nat. Microbiol.">
        <title>Cocultivation of an ultrasmall environmental parasitic bacterium with lytic ability against bacteria associated with wastewater foams.</title>
        <authorList>
            <person name="Batinovic S."/>
            <person name="Rose J.J.A."/>
            <person name="Ratcliffe J."/>
            <person name="Seviour R.J."/>
            <person name="Petrovski S."/>
        </authorList>
    </citation>
    <scope>NUCLEOTIDE SEQUENCE</scope>
    <source>
        <strain evidence="2">CON44</strain>
    </source>
</reference>
<dbReference type="GO" id="GO:0003677">
    <property type="term" value="F:DNA binding"/>
    <property type="evidence" value="ECO:0007669"/>
    <property type="project" value="InterPro"/>
</dbReference>
<feature type="domain" description="Helix-turn-helix" evidence="1">
    <location>
        <begin position="85"/>
        <end position="131"/>
    </location>
</feature>
<accession>A0A857LUY7</accession>
<dbReference type="EMBL" id="CP045810">
    <property type="protein sequence ID" value="QHN40113.1"/>
    <property type="molecule type" value="Genomic_DNA"/>
</dbReference>
<dbReference type="InterPro" id="IPR041657">
    <property type="entry name" value="HTH_17"/>
</dbReference>
<evidence type="ECO:0000313" key="2">
    <source>
        <dbReference type="EMBL" id="QHN40113.1"/>
    </source>
</evidence>
<dbReference type="RefSeq" id="WP_005189238.1">
    <property type="nucleotide sequence ID" value="NZ_CP045804.1"/>
</dbReference>
<evidence type="ECO:0000259" key="1">
    <source>
        <dbReference type="Pfam" id="PF12728"/>
    </source>
</evidence>
<dbReference type="NCBIfam" id="TIGR01764">
    <property type="entry name" value="excise"/>
    <property type="match status" value="1"/>
</dbReference>
<organism evidence="2">
    <name type="scientific">Gordonia amarae</name>
    <dbReference type="NCBI Taxonomy" id="36821"/>
    <lineage>
        <taxon>Bacteria</taxon>
        <taxon>Bacillati</taxon>
        <taxon>Actinomycetota</taxon>
        <taxon>Actinomycetes</taxon>
        <taxon>Mycobacteriales</taxon>
        <taxon>Gordoniaceae</taxon>
        <taxon>Gordonia</taxon>
    </lineage>
</organism>
<gene>
    <name evidence="2" type="ORF">GII30_13990</name>
</gene>
<dbReference type="Pfam" id="PF12728">
    <property type="entry name" value="HTH_17"/>
    <property type="match status" value="1"/>
</dbReference>
<sequence length="167" mass="18288">MGTTTTGTTVNPQPRDADELAKVLRFIEEHEGHHGAPESALFLTGANTRDRVELTGQLHEILKRITQALSSGQSISLLAGDEVISTQQAADLLGLSRPTVVRLIEEGELPAHVPGAVRRRLHVADVLAYRDELHQRRNNFIAESSAQFGDIEENEVADLLAEARRKA</sequence>